<sequence length="453" mass="47759">MSSSSAKSTKMGVVGLTIIVAVNMMGSGIIMLPASLAKVGTISLLSWLVTALGSMALAYSFAQCGFFVSRSGGMSAYAEEAHGKSSFFMASYTYYLSLAIANVAIAITAIGYLSPFVPWLSAAPVNTCIGVIALLWLTAIANFRGARITGRISGVTVWGVIIPVATLAFFGWFWFDPHLFASAWNVQHKPFGEAISSSIALTLWAFLGMESACANSDAVENPKKNVPIAVMAGTGIAAVIYILSTAAMQGIVPNHELANSSAPFGLAFSMLFSPALGSLVSLLAVVACTGSLLGWQFTIAQVSKAAADHGMFAKVFSAVNSKDAPVKGMVIVTVAQTLISLMTISPSLNQQFNTLVNLAVFTNVVPYILSLTALSAIMKKHGVAQATYVRNMIIVMVALIYSLYGIYASGTDAVFWGAIVMLAGYILYGLRADRFPSPVTDAGDRRRPLSDMP</sequence>
<dbReference type="GO" id="GO:0005886">
    <property type="term" value="C:plasma membrane"/>
    <property type="evidence" value="ECO:0007669"/>
    <property type="project" value="UniProtKB-SubCell"/>
</dbReference>
<name>A0A4R7BBL6_9NEIS</name>
<dbReference type="HAMAP" id="MF_02073">
    <property type="entry name" value="Putrescine_transp"/>
    <property type="match status" value="1"/>
</dbReference>
<dbReference type="Proteomes" id="UP000295611">
    <property type="component" value="Unassembled WGS sequence"/>
</dbReference>
<comment type="caution">
    <text evidence="7">The sequence shown here is derived from an EMBL/GenBank/DDBJ whole genome shotgun (WGS) entry which is preliminary data.</text>
</comment>
<feature type="transmembrane region" description="Helical" evidence="6">
    <location>
        <begin position="195"/>
        <end position="214"/>
    </location>
</feature>
<keyword evidence="2 6" id="KW-1003">Cell membrane</keyword>
<dbReference type="PANTHER" id="PTHR42770:SF6">
    <property type="entry name" value="PUTRESCINE TRANSPORTER POTE"/>
    <property type="match status" value="1"/>
</dbReference>
<protein>
    <recommendedName>
        <fullName evidence="6">Putrescine transporter</fullName>
    </recommendedName>
</protein>
<reference evidence="7 8" key="1">
    <citation type="submission" date="2019-03" db="EMBL/GenBank/DDBJ databases">
        <title>Genomic Encyclopedia of Type Strains, Phase III (KMG-III): the genomes of soil and plant-associated and newly described type strains.</title>
        <authorList>
            <person name="Whitman W."/>
        </authorList>
    </citation>
    <scope>NUCLEOTIDE SEQUENCE [LARGE SCALE GENOMIC DNA]</scope>
    <source>
        <strain evidence="7 8">CECT 8976</strain>
    </source>
</reference>
<evidence type="ECO:0000256" key="5">
    <source>
        <dbReference type="ARBA" id="ARBA00023136"/>
    </source>
</evidence>
<comment type="similarity">
    <text evidence="6">Belongs to the amino acid-polyamine-organocation (APC) superfamily. Basic amino acid/polyamine antiporter (APA) (TC 2.A.3.2) family.</text>
</comment>
<accession>A0A4R7BBL6</accession>
<evidence type="ECO:0000256" key="3">
    <source>
        <dbReference type="ARBA" id="ARBA00022692"/>
    </source>
</evidence>
<dbReference type="NCBIfam" id="NF007938">
    <property type="entry name" value="PRK10655.1"/>
    <property type="match status" value="1"/>
</dbReference>
<feature type="transmembrane region" description="Helical" evidence="6">
    <location>
        <begin position="12"/>
        <end position="32"/>
    </location>
</feature>
<feature type="transmembrane region" description="Helical" evidence="6">
    <location>
        <begin position="44"/>
        <end position="68"/>
    </location>
</feature>
<evidence type="ECO:0000256" key="1">
    <source>
        <dbReference type="ARBA" id="ARBA00004651"/>
    </source>
</evidence>
<evidence type="ECO:0000256" key="4">
    <source>
        <dbReference type="ARBA" id="ARBA00022989"/>
    </source>
</evidence>
<dbReference type="OrthoDB" id="3185104at2"/>
<dbReference type="Pfam" id="PF13520">
    <property type="entry name" value="AA_permease_2"/>
    <property type="match status" value="1"/>
</dbReference>
<feature type="transmembrane region" description="Helical" evidence="6">
    <location>
        <begin position="354"/>
        <end position="376"/>
    </location>
</feature>
<organism evidence="7 8">
    <name type="scientific">Paludibacterium purpuratum</name>
    <dbReference type="NCBI Taxonomy" id="1144873"/>
    <lineage>
        <taxon>Bacteria</taxon>
        <taxon>Pseudomonadati</taxon>
        <taxon>Pseudomonadota</taxon>
        <taxon>Betaproteobacteria</taxon>
        <taxon>Neisseriales</taxon>
        <taxon>Chromobacteriaceae</taxon>
        <taxon>Paludibacterium</taxon>
    </lineage>
</organism>
<keyword evidence="5 6" id="KW-0472">Membrane</keyword>
<feature type="transmembrane region" description="Helical" evidence="6">
    <location>
        <begin position="119"/>
        <end position="143"/>
    </location>
</feature>
<dbReference type="InterPro" id="IPR027566">
    <property type="entry name" value="Symport/antiport_PotE"/>
</dbReference>
<feature type="transmembrane region" description="Helical" evidence="6">
    <location>
        <begin position="226"/>
        <end position="251"/>
    </location>
</feature>
<dbReference type="AlphaFoldDB" id="A0A4R7BBL6"/>
<dbReference type="InterPro" id="IPR050367">
    <property type="entry name" value="APC_superfamily"/>
</dbReference>
<evidence type="ECO:0000313" key="8">
    <source>
        <dbReference type="Proteomes" id="UP000295611"/>
    </source>
</evidence>
<feature type="transmembrane region" description="Helical" evidence="6">
    <location>
        <begin position="92"/>
        <end position="113"/>
    </location>
</feature>
<keyword evidence="8" id="KW-1185">Reference proteome</keyword>
<dbReference type="Gene3D" id="1.20.1740.10">
    <property type="entry name" value="Amino acid/polyamine transporter I"/>
    <property type="match status" value="1"/>
</dbReference>
<proteinExistence type="inferred from homology"/>
<keyword evidence="3 6" id="KW-0812">Transmembrane</keyword>
<evidence type="ECO:0000256" key="2">
    <source>
        <dbReference type="ARBA" id="ARBA00022475"/>
    </source>
</evidence>
<keyword evidence="6" id="KW-0813">Transport</keyword>
<feature type="transmembrane region" description="Helical" evidence="6">
    <location>
        <begin position="329"/>
        <end position="348"/>
    </location>
</feature>
<keyword evidence="4 6" id="KW-1133">Transmembrane helix</keyword>
<feature type="transmembrane region" description="Helical" evidence="6">
    <location>
        <begin position="155"/>
        <end position="175"/>
    </location>
</feature>
<gene>
    <name evidence="7" type="ORF">DFP86_103125</name>
</gene>
<dbReference type="InterPro" id="IPR002293">
    <property type="entry name" value="AA/rel_permease1"/>
</dbReference>
<feature type="transmembrane region" description="Helical" evidence="6">
    <location>
        <begin position="271"/>
        <end position="295"/>
    </location>
</feature>
<evidence type="ECO:0000256" key="6">
    <source>
        <dbReference type="HAMAP-Rule" id="MF_02073"/>
    </source>
</evidence>
<dbReference type="RefSeq" id="WP_133678845.1">
    <property type="nucleotide sequence ID" value="NZ_SNZP01000003.1"/>
</dbReference>
<dbReference type="NCBIfam" id="TIGR04299">
    <property type="entry name" value="antiport_PotE"/>
    <property type="match status" value="1"/>
</dbReference>
<dbReference type="PIRSF" id="PIRSF006060">
    <property type="entry name" value="AA_transporter"/>
    <property type="match status" value="1"/>
</dbReference>
<keyword evidence="6" id="KW-0997">Cell inner membrane</keyword>
<dbReference type="EMBL" id="SNZP01000003">
    <property type="protein sequence ID" value="TDR81472.1"/>
    <property type="molecule type" value="Genomic_DNA"/>
</dbReference>
<evidence type="ECO:0000313" key="7">
    <source>
        <dbReference type="EMBL" id="TDR81472.1"/>
    </source>
</evidence>
<feature type="transmembrane region" description="Helical" evidence="6">
    <location>
        <begin position="388"/>
        <end position="407"/>
    </location>
</feature>
<comment type="subcellular location">
    <subcellularLocation>
        <location evidence="6">Cell inner membrane</location>
        <topology evidence="6">Multi-pass membrane protein</topology>
    </subcellularLocation>
    <subcellularLocation>
        <location evidence="1">Cell membrane</location>
        <topology evidence="1">Multi-pass membrane protein</topology>
    </subcellularLocation>
</comment>
<dbReference type="GO" id="GO:0015496">
    <property type="term" value="F:putrescine:ornithine antiporter activity"/>
    <property type="evidence" value="ECO:0007669"/>
    <property type="project" value="InterPro"/>
</dbReference>
<feature type="transmembrane region" description="Helical" evidence="6">
    <location>
        <begin position="413"/>
        <end position="430"/>
    </location>
</feature>
<dbReference type="PANTHER" id="PTHR42770">
    <property type="entry name" value="AMINO ACID TRANSPORTER-RELATED"/>
    <property type="match status" value="1"/>
</dbReference>